<dbReference type="InterPro" id="IPR036388">
    <property type="entry name" value="WH-like_DNA-bd_sf"/>
</dbReference>
<protein>
    <submittedName>
        <fullName evidence="7">Crp/Fnr family transcriptional regulator</fullName>
    </submittedName>
</protein>
<dbReference type="PROSITE" id="PS51063">
    <property type="entry name" value="HTH_CRP_2"/>
    <property type="match status" value="1"/>
</dbReference>
<organism evidence="7 8">
    <name type="scientific">Litchfieldia luteola</name>
    <dbReference type="NCBI Taxonomy" id="682179"/>
    <lineage>
        <taxon>Bacteria</taxon>
        <taxon>Bacillati</taxon>
        <taxon>Bacillota</taxon>
        <taxon>Bacilli</taxon>
        <taxon>Bacillales</taxon>
        <taxon>Bacillaceae</taxon>
        <taxon>Litchfieldia</taxon>
    </lineage>
</organism>
<dbReference type="CDD" id="cd00038">
    <property type="entry name" value="CAP_ED"/>
    <property type="match status" value="1"/>
</dbReference>
<dbReference type="InterPro" id="IPR000595">
    <property type="entry name" value="cNMP-bd_dom"/>
</dbReference>
<dbReference type="InterPro" id="IPR012318">
    <property type="entry name" value="HTH_CRP"/>
</dbReference>
<evidence type="ECO:0000256" key="4">
    <source>
        <dbReference type="ARBA" id="ARBA00023163"/>
    </source>
</evidence>
<reference evidence="7 8" key="1">
    <citation type="submission" date="2020-10" db="EMBL/GenBank/DDBJ databases">
        <title>Bacillus sp. HD4P25, an endophyte from a halophyte.</title>
        <authorList>
            <person name="Sun J.-Q."/>
        </authorList>
    </citation>
    <scope>NUCLEOTIDE SEQUENCE [LARGE SCALE GENOMIC DNA]</scope>
    <source>
        <strain evidence="7 8">YIM 93174</strain>
    </source>
</reference>
<name>A0ABR9QGK6_9BACI</name>
<keyword evidence="2" id="KW-0238">DNA-binding</keyword>
<dbReference type="Proteomes" id="UP001516662">
    <property type="component" value="Unassembled WGS sequence"/>
</dbReference>
<evidence type="ECO:0000313" key="8">
    <source>
        <dbReference type="Proteomes" id="UP001516662"/>
    </source>
</evidence>
<accession>A0ABR9QGK6</accession>
<dbReference type="Gene3D" id="1.10.10.10">
    <property type="entry name" value="Winged helix-like DNA-binding domain superfamily/Winged helix DNA-binding domain"/>
    <property type="match status" value="1"/>
</dbReference>
<dbReference type="SMART" id="SM00100">
    <property type="entry name" value="cNMP"/>
    <property type="match status" value="1"/>
</dbReference>
<dbReference type="InterPro" id="IPR050397">
    <property type="entry name" value="Env_Response_Regulators"/>
</dbReference>
<dbReference type="SMART" id="SM00419">
    <property type="entry name" value="HTH_CRP"/>
    <property type="match status" value="1"/>
</dbReference>
<dbReference type="SUPFAM" id="SSF51206">
    <property type="entry name" value="cAMP-binding domain-like"/>
    <property type="match status" value="1"/>
</dbReference>
<evidence type="ECO:0000259" key="6">
    <source>
        <dbReference type="PROSITE" id="PS51063"/>
    </source>
</evidence>
<comment type="caution">
    <text evidence="7">The sequence shown here is derived from an EMBL/GenBank/DDBJ whole genome shotgun (WGS) entry which is preliminary data.</text>
</comment>
<dbReference type="PROSITE" id="PS50042">
    <property type="entry name" value="CNMP_BINDING_3"/>
    <property type="match status" value="1"/>
</dbReference>
<dbReference type="RefSeq" id="WP_193535097.1">
    <property type="nucleotide sequence ID" value="NZ_JADCLJ010000012.1"/>
</dbReference>
<dbReference type="PANTHER" id="PTHR24567">
    <property type="entry name" value="CRP FAMILY TRANSCRIPTIONAL REGULATORY PROTEIN"/>
    <property type="match status" value="1"/>
</dbReference>
<gene>
    <name evidence="7" type="ORF">IMZ08_06065</name>
</gene>
<evidence type="ECO:0000256" key="1">
    <source>
        <dbReference type="ARBA" id="ARBA00023015"/>
    </source>
</evidence>
<proteinExistence type="predicted"/>
<dbReference type="Pfam" id="PF00027">
    <property type="entry name" value="cNMP_binding"/>
    <property type="match status" value="1"/>
</dbReference>
<keyword evidence="1" id="KW-0805">Transcription regulation</keyword>
<dbReference type="InterPro" id="IPR014710">
    <property type="entry name" value="RmlC-like_jellyroll"/>
</dbReference>
<keyword evidence="3" id="KW-0010">Activator</keyword>
<dbReference type="InterPro" id="IPR036390">
    <property type="entry name" value="WH_DNA-bd_sf"/>
</dbReference>
<sequence>MSYHHQLNCIRLVPIFQGMSIEEIEVLEKVCHIRKFNKGEFVFREGDSSETLYIVGQGLVKITKISEDGKEQIVRLLFPGDFFGQSALLKTENHYANAITLDQSELCTIHKQDFLMAIRRNPDISFRYILALNERLHQADEWVSLLSLLDVEQRLASVLLLFSEKMNITGGTFTLPISKKVLATLIGTTPETISRKLVAFVNENIITMNGQREIQILNYEALKRKTK</sequence>
<evidence type="ECO:0000259" key="5">
    <source>
        <dbReference type="PROSITE" id="PS50042"/>
    </source>
</evidence>
<evidence type="ECO:0000256" key="2">
    <source>
        <dbReference type="ARBA" id="ARBA00023125"/>
    </source>
</evidence>
<dbReference type="Pfam" id="PF13545">
    <property type="entry name" value="HTH_Crp_2"/>
    <property type="match status" value="1"/>
</dbReference>
<dbReference type="EMBL" id="JADCLJ010000012">
    <property type="protein sequence ID" value="MBE4907615.1"/>
    <property type="molecule type" value="Genomic_DNA"/>
</dbReference>
<dbReference type="InterPro" id="IPR018490">
    <property type="entry name" value="cNMP-bd_dom_sf"/>
</dbReference>
<evidence type="ECO:0000256" key="3">
    <source>
        <dbReference type="ARBA" id="ARBA00023159"/>
    </source>
</evidence>
<dbReference type="PANTHER" id="PTHR24567:SF28">
    <property type="entry name" value="LISTERIOLYSIN REGULATORY PROTEIN"/>
    <property type="match status" value="1"/>
</dbReference>
<feature type="domain" description="HTH crp-type" evidence="6">
    <location>
        <begin position="149"/>
        <end position="220"/>
    </location>
</feature>
<keyword evidence="8" id="KW-1185">Reference proteome</keyword>
<dbReference type="Gene3D" id="2.60.120.10">
    <property type="entry name" value="Jelly Rolls"/>
    <property type="match status" value="1"/>
</dbReference>
<feature type="domain" description="Cyclic nucleotide-binding" evidence="5">
    <location>
        <begin position="15"/>
        <end position="135"/>
    </location>
</feature>
<evidence type="ECO:0000313" key="7">
    <source>
        <dbReference type="EMBL" id="MBE4907615.1"/>
    </source>
</evidence>
<dbReference type="SUPFAM" id="SSF46785">
    <property type="entry name" value="Winged helix' DNA-binding domain"/>
    <property type="match status" value="1"/>
</dbReference>
<keyword evidence="4" id="KW-0804">Transcription</keyword>